<dbReference type="SUPFAM" id="SSF51735">
    <property type="entry name" value="NAD(P)-binding Rossmann-fold domains"/>
    <property type="match status" value="1"/>
</dbReference>
<dbReference type="EC" id="1.2.1.11" evidence="6"/>
<dbReference type="InterPro" id="IPR005676">
    <property type="entry name" value="Asp_semi-ald_DH_pep-lack"/>
</dbReference>
<organism evidence="6 7">
    <name type="scientific">Thermococcus eurythermalis</name>
    <dbReference type="NCBI Taxonomy" id="1505907"/>
    <lineage>
        <taxon>Archaea</taxon>
        <taxon>Methanobacteriati</taxon>
        <taxon>Methanobacteriota</taxon>
        <taxon>Thermococci</taxon>
        <taxon>Thermococcales</taxon>
        <taxon>Thermococcaceae</taxon>
        <taxon>Thermococcus</taxon>
    </lineage>
</organism>
<dbReference type="NCBIfam" id="NF006416">
    <property type="entry name" value="PRK08664.1"/>
    <property type="match status" value="1"/>
</dbReference>
<dbReference type="GO" id="GO:0004073">
    <property type="term" value="F:aspartate-semialdehyde dehydrogenase activity"/>
    <property type="evidence" value="ECO:0007669"/>
    <property type="project" value="UniProtKB-EC"/>
</dbReference>
<feature type="active site" description="Proton acceptor" evidence="4">
    <location>
        <position position="234"/>
    </location>
</feature>
<protein>
    <submittedName>
        <fullName evidence="6">Aspartate-semialdehyde dehydrogenase</fullName>
        <ecNumber evidence="6">1.2.1.11</ecNumber>
    </submittedName>
</protein>
<keyword evidence="3 6" id="KW-0560">Oxidoreductase</keyword>
<dbReference type="InterPro" id="IPR051823">
    <property type="entry name" value="ASADH-related"/>
</dbReference>
<sequence length="334" mass="36592">MKVAVLGATGMVGRTFVRLLEGHPWFRVEKLVASERSAGRPYGEVVEDSPDEFRGLEIVSLGEFLEDPGVDLVFNALPASLSREVEEKLAEEIPVFTNARAHRYDEDVPILVPEVNPDHLGLVEVQRERRGWEGFIVTNPNCSTAVLTVSLAPLREFGIRRVHVATMQAVSGAGFSGLPALAVHDNVIPFISGEEWKIENESRKILGRIKGGKIEPAPFEVSAIATRVPVLHGHTEAVFVELARGSVEDVREAFESFDPLGRLGLPSYEKPLIYTEVPQPRLHRDRGRGLTVAVGRLEKSGRVFKYVVTGHNLVRGAAGGSLLNAELAVKLGYI</sequence>
<dbReference type="InterPro" id="IPR036291">
    <property type="entry name" value="NAD(P)-bd_dom_sf"/>
</dbReference>
<dbReference type="Pfam" id="PF01118">
    <property type="entry name" value="Semialdhyde_dh"/>
    <property type="match status" value="1"/>
</dbReference>
<dbReference type="AlphaFoldDB" id="A0A097QTQ9"/>
<keyword evidence="7" id="KW-1185">Reference proteome</keyword>
<dbReference type="GO" id="GO:0046983">
    <property type="term" value="F:protein dimerization activity"/>
    <property type="evidence" value="ECO:0007669"/>
    <property type="project" value="InterPro"/>
</dbReference>
<dbReference type="RefSeq" id="WP_050002819.1">
    <property type="nucleotide sequence ID" value="NZ_CP008887.1"/>
</dbReference>
<name>A0A097QTQ9_9EURY</name>
<dbReference type="Proteomes" id="UP000029980">
    <property type="component" value="Chromosome"/>
</dbReference>
<proteinExistence type="inferred from homology"/>
<evidence type="ECO:0000256" key="2">
    <source>
        <dbReference type="ARBA" id="ARBA00022857"/>
    </source>
</evidence>
<dbReference type="GeneID" id="25152905"/>
<comment type="similarity">
    <text evidence="1">Belongs to the aspartate-semialdehyde dehydrogenase family.</text>
</comment>
<dbReference type="Pfam" id="PF02774">
    <property type="entry name" value="Semialdhyde_dhC"/>
    <property type="match status" value="1"/>
</dbReference>
<accession>A0A097QTQ9</accession>
<dbReference type="CDD" id="cd02315">
    <property type="entry name" value="ScASADH_like_N"/>
    <property type="match status" value="1"/>
</dbReference>
<dbReference type="InterPro" id="IPR000534">
    <property type="entry name" value="Semialdehyde_DH_NAD-bd"/>
</dbReference>
<dbReference type="GO" id="GO:0009088">
    <property type="term" value="P:threonine biosynthetic process"/>
    <property type="evidence" value="ECO:0007669"/>
    <property type="project" value="TreeGrafter"/>
</dbReference>
<feature type="domain" description="Semialdehyde dehydrogenase NAD-binding" evidence="5">
    <location>
        <begin position="2"/>
        <end position="123"/>
    </location>
</feature>
<dbReference type="GO" id="GO:0050661">
    <property type="term" value="F:NADP binding"/>
    <property type="evidence" value="ECO:0007669"/>
    <property type="project" value="InterPro"/>
</dbReference>
<dbReference type="PANTHER" id="PTHR46718">
    <property type="entry name" value="ASPARTATE-SEMIALDEHYDE DEHYDROGENASE"/>
    <property type="match status" value="1"/>
</dbReference>
<dbReference type="STRING" id="1505907.TEU_05590"/>
<evidence type="ECO:0000256" key="1">
    <source>
        <dbReference type="ARBA" id="ARBA00010584"/>
    </source>
</evidence>
<dbReference type="NCBIfam" id="TIGR00978">
    <property type="entry name" value="asd_EA"/>
    <property type="match status" value="1"/>
</dbReference>
<reference evidence="6 7" key="1">
    <citation type="journal article" date="2015" name="Int. J. Syst. Evol. Microbiol.">
        <title>Thermococcus eurythermalis sp. nov., a conditional piezophilic hyperthermophilic archaeon with a wide temperature range isolated from an oil-immersed chimney in the Guaymas Basin.</title>
        <authorList>
            <person name="Zhao W."/>
            <person name="Zeng X."/>
            <person name="Xiao X."/>
        </authorList>
    </citation>
    <scope>NUCLEOTIDE SEQUENCE [LARGE SCALE GENOMIC DNA]</scope>
    <source>
        <strain evidence="6 7">A501</strain>
    </source>
</reference>
<gene>
    <name evidence="6" type="ORF">TEU_05590</name>
</gene>
<evidence type="ECO:0000313" key="6">
    <source>
        <dbReference type="EMBL" id="AIU69844.1"/>
    </source>
</evidence>
<keyword evidence="2" id="KW-0521">NADP</keyword>
<dbReference type="PANTHER" id="PTHR46718:SF1">
    <property type="entry name" value="ASPARTATE-SEMIALDEHYDE DEHYDROGENASE"/>
    <property type="match status" value="1"/>
</dbReference>
<dbReference type="SMART" id="SM00859">
    <property type="entry name" value="Semialdhyde_dh"/>
    <property type="match status" value="1"/>
</dbReference>
<dbReference type="OrthoDB" id="38238at2157"/>
<dbReference type="InterPro" id="IPR012280">
    <property type="entry name" value="Semialdhyde_DH_dimer_dom"/>
</dbReference>
<dbReference type="GO" id="GO:0009086">
    <property type="term" value="P:methionine biosynthetic process"/>
    <property type="evidence" value="ECO:0007669"/>
    <property type="project" value="UniProtKB-ARBA"/>
</dbReference>
<evidence type="ECO:0000256" key="4">
    <source>
        <dbReference type="PIRSR" id="PIRSR000148-1"/>
    </source>
</evidence>
<dbReference type="CDD" id="cd18130">
    <property type="entry name" value="ASADH_C_arch_fung_like"/>
    <property type="match status" value="1"/>
</dbReference>
<feature type="active site" description="Acyl-thioester intermediate" evidence="4">
    <location>
        <position position="142"/>
    </location>
</feature>
<dbReference type="GO" id="GO:0051287">
    <property type="term" value="F:NAD binding"/>
    <property type="evidence" value="ECO:0007669"/>
    <property type="project" value="InterPro"/>
</dbReference>
<evidence type="ECO:0000259" key="5">
    <source>
        <dbReference type="SMART" id="SM00859"/>
    </source>
</evidence>
<dbReference type="Gene3D" id="3.30.360.10">
    <property type="entry name" value="Dihydrodipicolinate Reductase, domain 2"/>
    <property type="match status" value="1"/>
</dbReference>
<evidence type="ECO:0000256" key="3">
    <source>
        <dbReference type="ARBA" id="ARBA00023002"/>
    </source>
</evidence>
<dbReference type="KEGG" id="teu:TEU_05590"/>
<dbReference type="Gene3D" id="3.40.50.720">
    <property type="entry name" value="NAD(P)-binding Rossmann-like Domain"/>
    <property type="match status" value="1"/>
</dbReference>
<dbReference type="HOGENOM" id="CLU_049966_1_0_2"/>
<dbReference type="PIRSF" id="PIRSF000148">
    <property type="entry name" value="ASA_dh"/>
    <property type="match status" value="1"/>
</dbReference>
<evidence type="ECO:0000313" key="7">
    <source>
        <dbReference type="Proteomes" id="UP000029980"/>
    </source>
</evidence>
<dbReference type="EMBL" id="CP008887">
    <property type="protein sequence ID" value="AIU69844.1"/>
    <property type="molecule type" value="Genomic_DNA"/>
</dbReference>
<dbReference type="SUPFAM" id="SSF55347">
    <property type="entry name" value="Glyceraldehyde-3-phosphate dehydrogenase-like, C-terminal domain"/>
    <property type="match status" value="1"/>
</dbReference>